<keyword evidence="2" id="KW-1185">Reference proteome</keyword>
<reference evidence="1" key="2">
    <citation type="journal article" date="2024" name="Viruses">
        <title>New Genera and Species of Caulobacter and Brevundimonas Bacteriophages Provide Insights into Phage Genome Evolution.</title>
        <authorList>
            <person name="Ely B."/>
            <person name="Hils M."/>
            <person name="Clarke A."/>
            <person name="Albert M."/>
            <person name="Holness N."/>
            <person name="Lenski J."/>
            <person name="Mohammadi T."/>
        </authorList>
    </citation>
    <scope>NUCLEOTIDE SEQUENCE</scope>
</reference>
<dbReference type="Gene3D" id="1.10.150.20">
    <property type="entry name" value="5' to 3' exonuclease, C-terminal subdomain"/>
    <property type="match status" value="1"/>
</dbReference>
<dbReference type="EMBL" id="OQ137559">
    <property type="protein sequence ID" value="WCA46217.1"/>
    <property type="molecule type" value="Genomic_DNA"/>
</dbReference>
<evidence type="ECO:0000313" key="1">
    <source>
        <dbReference type="EMBL" id="WCA46217.1"/>
    </source>
</evidence>
<dbReference type="SUPFAM" id="SSF47807">
    <property type="entry name" value="5' to 3' exonuclease, C-terminal subdomain"/>
    <property type="match status" value="1"/>
</dbReference>
<dbReference type="GO" id="GO:0004527">
    <property type="term" value="F:exonuclease activity"/>
    <property type="evidence" value="ECO:0007669"/>
    <property type="project" value="UniProtKB-KW"/>
</dbReference>
<keyword evidence="1" id="KW-0269">Exonuclease</keyword>
<organism evidence="1 2">
    <name type="scientific">Caulobacter phage DCM</name>
    <dbReference type="NCBI Taxonomy" id="3020391"/>
    <lineage>
        <taxon>Viruses</taxon>
        <taxon>Duplodnaviria</taxon>
        <taxon>Heunggongvirae</taxon>
        <taxon>Uroviricota</taxon>
        <taxon>Caudoviricetes</taxon>
        <taxon>Autographivirales</taxon>
        <taxon>Autonotataviridae</taxon>
        <taxon>Dcimvirus</taxon>
        <taxon>Dcimvirus DCM</taxon>
    </lineage>
</organism>
<proteinExistence type="predicted"/>
<sequence length="347" mass="38776">MADGNFDPLAFVATADVEAMAINYPPMVPGLTLHVDGDYLAYYGSGKDDTAPATAWRNTMDLVETFRLRTGSEKVVMHNTAPGNNKGERFLVATVKPYQGQRDPGRKPANYAYIRKRLLDEATGPWQTKNWLTREADDGIGACALYALTTPVGYAAIATADKDMRMLPGLHIDWTKPEIITRVKPGAYDVIGDNFKQYGLKFFWLQMLMGDGADNCPGLPQYRYIDPKKGEVKFAKVGEKTAEKLLEDCKNTQEAYLTVSQLYFEAYTPMTPEGDFVKGHTEWADRFVEQAVLLWMRTDATATLLDFLNHAGASKLCAAWHDDIRVAATRLLKRVTAARKEIEALRD</sequence>
<evidence type="ECO:0000313" key="2">
    <source>
        <dbReference type="Proteomes" id="UP001219750"/>
    </source>
</evidence>
<protein>
    <submittedName>
        <fullName evidence="1">5'-3' exonuclease</fullName>
    </submittedName>
</protein>
<accession>A0AAE9X4U5</accession>
<keyword evidence="1" id="KW-0378">Hydrolase</keyword>
<dbReference type="InterPro" id="IPR036279">
    <property type="entry name" value="5-3_exonuclease_C_sf"/>
</dbReference>
<name>A0AAE9X4U5_9CAUD</name>
<keyword evidence="1" id="KW-0540">Nuclease</keyword>
<gene>
    <name evidence="1" type="primary">DCM_gp022</name>
</gene>
<dbReference type="Proteomes" id="UP001219750">
    <property type="component" value="Segment"/>
</dbReference>
<reference evidence="1" key="1">
    <citation type="submission" date="2022-12" db="EMBL/GenBank/DDBJ databases">
        <authorList>
            <person name="Ely B."/>
        </authorList>
    </citation>
    <scope>NUCLEOTIDE SEQUENCE</scope>
</reference>